<comment type="cofactor">
    <cofactor evidence="3">
        <name>Mg(2+)</name>
        <dbReference type="ChEBI" id="CHEBI:18420"/>
    </cofactor>
</comment>
<dbReference type="GO" id="GO:0004156">
    <property type="term" value="F:dihydropteroate synthase activity"/>
    <property type="evidence" value="ECO:0007669"/>
    <property type="project" value="UniProtKB-EC"/>
</dbReference>
<keyword evidence="8" id="KW-0479">Metal-binding</keyword>
<organism evidence="16 17">
    <name type="scientific">Capsaspora owczarzaki (strain ATCC 30864)</name>
    <dbReference type="NCBI Taxonomy" id="595528"/>
    <lineage>
        <taxon>Eukaryota</taxon>
        <taxon>Filasterea</taxon>
        <taxon>Capsaspora</taxon>
    </lineage>
</organism>
<evidence type="ECO:0000256" key="6">
    <source>
        <dbReference type="ARBA" id="ARBA00009951"/>
    </source>
</evidence>
<dbReference type="PANTHER" id="PTHR20941">
    <property type="entry name" value="FOLATE SYNTHESIS PROTEINS"/>
    <property type="match status" value="1"/>
</dbReference>
<evidence type="ECO:0000256" key="1">
    <source>
        <dbReference type="ARBA" id="ARBA00000012"/>
    </source>
</evidence>
<dbReference type="InterPro" id="IPR045031">
    <property type="entry name" value="DHP_synth-like"/>
</dbReference>
<evidence type="ECO:0000259" key="15">
    <source>
        <dbReference type="PROSITE" id="PS50972"/>
    </source>
</evidence>
<evidence type="ECO:0000256" key="7">
    <source>
        <dbReference type="ARBA" id="ARBA00022679"/>
    </source>
</evidence>
<gene>
    <name evidence="16" type="ORF">CAOG_000086</name>
</gene>
<dbReference type="GO" id="GO:0046656">
    <property type="term" value="P:folic acid biosynthetic process"/>
    <property type="evidence" value="ECO:0007669"/>
    <property type="project" value="UniProtKB-KW"/>
</dbReference>
<dbReference type="OMA" id="NIPHKLM"/>
<dbReference type="GO" id="GO:0016301">
    <property type="term" value="F:kinase activity"/>
    <property type="evidence" value="ECO:0007669"/>
    <property type="project" value="UniProtKB-KW"/>
</dbReference>
<dbReference type="InterPro" id="IPR000550">
    <property type="entry name" value="Hppk"/>
</dbReference>
<dbReference type="InterPro" id="IPR006390">
    <property type="entry name" value="DHP_synth_dom"/>
</dbReference>
<dbReference type="UniPathway" id="UPA00077">
    <property type="reaction ID" value="UER00155"/>
</dbReference>
<comment type="pathway">
    <text evidence="4">Cofactor biosynthesis; tetrahydrofolate biosynthesis; 7,8-dihydrofolate from 2-amino-4-hydroxy-6-hydroxymethyl-7,8-dihydropteridine diphosphate and 4-aminobenzoate: step 1/2.</text>
</comment>
<keyword evidence="14" id="KW-0511">Multifunctional enzyme</keyword>
<keyword evidence="7" id="KW-0808">Transferase</keyword>
<dbReference type="PhylomeDB" id="A0A0D2VFC6"/>
<dbReference type="CDD" id="cd00739">
    <property type="entry name" value="DHPS"/>
    <property type="match status" value="1"/>
</dbReference>
<comment type="pathway">
    <text evidence="5">Cofactor biosynthesis; tetrahydrofolate biosynthesis; 2-amino-4-hydroxy-6-hydroxymethyl-7,8-dihydropteridine diphosphate from 7,8-dihydroneopterin triphosphate: step 4/4.</text>
</comment>
<dbReference type="SMR" id="A0A0D2VFC6"/>
<evidence type="ECO:0000313" key="17">
    <source>
        <dbReference type="Proteomes" id="UP000008743"/>
    </source>
</evidence>
<comment type="similarity">
    <text evidence="6">In the C-terminal section; belongs to the DHPS family.</text>
</comment>
<dbReference type="STRING" id="595528.A0A0D2VFC6"/>
<dbReference type="InParanoid" id="A0A0D2VFC6"/>
<evidence type="ECO:0000256" key="5">
    <source>
        <dbReference type="ARBA" id="ARBA00005051"/>
    </source>
</evidence>
<reference evidence="17" key="1">
    <citation type="submission" date="2011-02" db="EMBL/GenBank/DDBJ databases">
        <title>The Genome Sequence of Capsaspora owczarzaki ATCC 30864.</title>
        <authorList>
            <person name="Russ C."/>
            <person name="Cuomo C."/>
            <person name="Burger G."/>
            <person name="Gray M.W."/>
            <person name="Holland P.W.H."/>
            <person name="King N."/>
            <person name="Lang F.B.F."/>
            <person name="Roger A.J."/>
            <person name="Ruiz-Trillo I."/>
            <person name="Young S.K."/>
            <person name="Zeng Q."/>
            <person name="Gargeya S."/>
            <person name="Alvarado L."/>
            <person name="Berlin A."/>
            <person name="Chapman S.B."/>
            <person name="Chen Z."/>
            <person name="Freedman E."/>
            <person name="Gellesch M."/>
            <person name="Goldberg J."/>
            <person name="Griggs A."/>
            <person name="Gujja S."/>
            <person name="Heilman E."/>
            <person name="Heiman D."/>
            <person name="Howarth C."/>
            <person name="Mehta T."/>
            <person name="Neiman D."/>
            <person name="Pearson M."/>
            <person name="Roberts A."/>
            <person name="Saif S."/>
            <person name="Shea T."/>
            <person name="Shenoy N."/>
            <person name="Sisk P."/>
            <person name="Stolte C."/>
            <person name="Sykes S."/>
            <person name="White J."/>
            <person name="Yandava C."/>
            <person name="Haas B."/>
            <person name="Nusbaum C."/>
            <person name="Birren B."/>
        </authorList>
    </citation>
    <scope>NUCLEOTIDE SEQUENCE</scope>
    <source>
        <strain evidence="17">ATCC 30864</strain>
    </source>
</reference>
<proteinExistence type="inferred from homology"/>
<evidence type="ECO:0000256" key="2">
    <source>
        <dbReference type="ARBA" id="ARBA00000198"/>
    </source>
</evidence>
<dbReference type="GO" id="GO:0005524">
    <property type="term" value="F:ATP binding"/>
    <property type="evidence" value="ECO:0007669"/>
    <property type="project" value="UniProtKB-KW"/>
</dbReference>
<dbReference type="NCBIfam" id="TIGR01496">
    <property type="entry name" value="DHPS"/>
    <property type="match status" value="1"/>
</dbReference>
<dbReference type="Gene3D" id="3.30.70.560">
    <property type="entry name" value="7,8-Dihydro-6-hydroxymethylpterin-pyrophosphokinase HPPK"/>
    <property type="match status" value="1"/>
</dbReference>
<evidence type="ECO:0000256" key="14">
    <source>
        <dbReference type="ARBA" id="ARBA00023268"/>
    </source>
</evidence>
<dbReference type="AlphaFoldDB" id="A0A0D2VFC6"/>
<dbReference type="EMBL" id="KE346360">
    <property type="protein sequence ID" value="KJE88427.1"/>
    <property type="molecule type" value="Genomic_DNA"/>
</dbReference>
<evidence type="ECO:0000256" key="11">
    <source>
        <dbReference type="ARBA" id="ARBA00022840"/>
    </source>
</evidence>
<feature type="domain" description="Pterin-binding" evidence="15">
    <location>
        <begin position="279"/>
        <end position="544"/>
    </location>
</feature>
<keyword evidence="12" id="KW-0460">Magnesium</keyword>
<dbReference type="eggNOG" id="KOG2544">
    <property type="taxonomic scope" value="Eukaryota"/>
</dbReference>
<keyword evidence="9" id="KW-0547">Nucleotide-binding</keyword>
<evidence type="ECO:0000256" key="12">
    <source>
        <dbReference type="ARBA" id="ARBA00022842"/>
    </source>
</evidence>
<keyword evidence="17" id="KW-1185">Reference proteome</keyword>
<evidence type="ECO:0000256" key="8">
    <source>
        <dbReference type="ARBA" id="ARBA00022723"/>
    </source>
</evidence>
<dbReference type="SUPFAM" id="SSF55083">
    <property type="entry name" value="6-hydroxymethyl-7,8-dihydropterin pyrophosphokinase, HPPK"/>
    <property type="match status" value="1"/>
</dbReference>
<keyword evidence="13" id="KW-0289">Folate biosynthesis</keyword>
<dbReference type="GO" id="GO:0003848">
    <property type="term" value="F:2-amino-4-hydroxy-6-hydroxymethyldihydropteridine diphosphokinase activity"/>
    <property type="evidence" value="ECO:0007669"/>
    <property type="project" value="UniProtKB-EC"/>
</dbReference>
<dbReference type="InterPro" id="IPR035907">
    <property type="entry name" value="Hppk_sf"/>
</dbReference>
<evidence type="ECO:0000256" key="3">
    <source>
        <dbReference type="ARBA" id="ARBA00001946"/>
    </source>
</evidence>
<evidence type="ECO:0000256" key="10">
    <source>
        <dbReference type="ARBA" id="ARBA00022777"/>
    </source>
</evidence>
<comment type="catalytic activity">
    <reaction evidence="1">
        <text>(7,8-dihydropterin-6-yl)methyl diphosphate + 4-aminobenzoate = 7,8-dihydropteroate + diphosphate</text>
        <dbReference type="Rhea" id="RHEA:19949"/>
        <dbReference type="ChEBI" id="CHEBI:17836"/>
        <dbReference type="ChEBI" id="CHEBI:17839"/>
        <dbReference type="ChEBI" id="CHEBI:33019"/>
        <dbReference type="ChEBI" id="CHEBI:72950"/>
        <dbReference type="EC" id="2.5.1.15"/>
    </reaction>
</comment>
<dbReference type="FunCoup" id="A0A0D2VFC6">
    <property type="interactions" value="136"/>
</dbReference>
<dbReference type="Pfam" id="PF00809">
    <property type="entry name" value="Pterin_bind"/>
    <property type="match status" value="1"/>
</dbReference>
<dbReference type="GO" id="GO:0005740">
    <property type="term" value="C:mitochondrial envelope"/>
    <property type="evidence" value="ECO:0007669"/>
    <property type="project" value="TreeGrafter"/>
</dbReference>
<dbReference type="PROSITE" id="PS00793">
    <property type="entry name" value="DHPS_2"/>
    <property type="match status" value="1"/>
</dbReference>
<keyword evidence="11" id="KW-0067">ATP-binding</keyword>
<dbReference type="Gene3D" id="3.20.20.20">
    <property type="entry name" value="Dihydropteroate synthase-like"/>
    <property type="match status" value="1"/>
</dbReference>
<dbReference type="Proteomes" id="UP000008743">
    <property type="component" value="Unassembled WGS sequence"/>
</dbReference>
<dbReference type="PROSITE" id="PS50972">
    <property type="entry name" value="PTERIN_BINDING"/>
    <property type="match status" value="1"/>
</dbReference>
<keyword evidence="10" id="KW-0418">Kinase</keyword>
<dbReference type="PANTHER" id="PTHR20941:SF1">
    <property type="entry name" value="FOLIC ACID SYNTHESIS PROTEIN FOL1"/>
    <property type="match status" value="1"/>
</dbReference>
<protein>
    <submittedName>
        <fullName evidence="16">Folic acid synthesis protein</fullName>
    </submittedName>
</protein>
<dbReference type="PROSITE" id="PS00794">
    <property type="entry name" value="HPPK"/>
    <property type="match status" value="1"/>
</dbReference>
<dbReference type="GO" id="GO:0046872">
    <property type="term" value="F:metal ion binding"/>
    <property type="evidence" value="ECO:0007669"/>
    <property type="project" value="UniProtKB-KW"/>
</dbReference>
<dbReference type="InterPro" id="IPR000489">
    <property type="entry name" value="Pterin-binding_dom"/>
</dbReference>
<dbReference type="FunFam" id="3.20.20.20:FF:000006">
    <property type="entry name" value="Dihydropteroate synthase"/>
    <property type="match status" value="1"/>
</dbReference>
<evidence type="ECO:0000256" key="13">
    <source>
        <dbReference type="ARBA" id="ARBA00022909"/>
    </source>
</evidence>
<dbReference type="InterPro" id="IPR011005">
    <property type="entry name" value="Dihydropteroate_synth-like_sf"/>
</dbReference>
<dbReference type="OrthoDB" id="615426at2759"/>
<dbReference type="SUPFAM" id="SSF51717">
    <property type="entry name" value="Dihydropteroate synthetase-like"/>
    <property type="match status" value="1"/>
</dbReference>
<dbReference type="CDD" id="cd00483">
    <property type="entry name" value="HPPK"/>
    <property type="match status" value="1"/>
</dbReference>
<dbReference type="GO" id="GO:0046654">
    <property type="term" value="P:tetrahydrofolate biosynthetic process"/>
    <property type="evidence" value="ECO:0007669"/>
    <property type="project" value="UniProtKB-UniPathway"/>
</dbReference>
<dbReference type="Pfam" id="PF01288">
    <property type="entry name" value="HPPK"/>
    <property type="match status" value="1"/>
</dbReference>
<dbReference type="NCBIfam" id="TIGR01498">
    <property type="entry name" value="folK"/>
    <property type="match status" value="1"/>
</dbReference>
<evidence type="ECO:0000256" key="9">
    <source>
        <dbReference type="ARBA" id="ARBA00022741"/>
    </source>
</evidence>
<name>A0A0D2VFC6_CAPO3</name>
<accession>A0A0D2VFC6</accession>
<evidence type="ECO:0000313" key="16">
    <source>
        <dbReference type="EMBL" id="KJE88427.1"/>
    </source>
</evidence>
<comment type="catalytic activity">
    <reaction evidence="2">
        <text>6-hydroxymethyl-7,8-dihydropterin + ATP = (7,8-dihydropterin-6-yl)methyl diphosphate + AMP + H(+)</text>
        <dbReference type="Rhea" id="RHEA:11412"/>
        <dbReference type="ChEBI" id="CHEBI:15378"/>
        <dbReference type="ChEBI" id="CHEBI:30616"/>
        <dbReference type="ChEBI" id="CHEBI:44841"/>
        <dbReference type="ChEBI" id="CHEBI:72950"/>
        <dbReference type="ChEBI" id="CHEBI:456215"/>
        <dbReference type="EC" id="2.7.6.3"/>
    </reaction>
</comment>
<evidence type="ECO:0000256" key="4">
    <source>
        <dbReference type="ARBA" id="ARBA00004763"/>
    </source>
</evidence>
<dbReference type="RefSeq" id="XP_004364957.1">
    <property type="nucleotide sequence ID" value="XM_004364900.2"/>
</dbReference>
<sequence length="555" mass="60241">MTGRMVHGALCHLIARSASTLLIHRAWRAPSIDLARRSGADRASCQSLKRFFASTTTAPSAATAAATATATATAASSLWQQLGRYRDSQGSHDVVLALGSNVGDRYANIKRALLAIEQTLHDHSDAGGQHPLITSALYETAPKYVEDQPRFLNAVCKIRTLHSPHELLDRVKKLEQNLGRQPRFRNGPREIDIDIILHGLHVVRDGDHLEVPHPRLTERDFVLKPLCDISPHLVHPVLGKTVQELCSALEQRTQGISRADAMYRVLPVGSTMLPLGRQTHVMSIINTTPDSFSDGGKWTKPDLAVTHATSLLAAGSAILDIGGQSTRPNAEYVSEEEESRRVVPVITSLAAHSGKTPVLLSIDTFRASVAKAAIQAGAHIINDVSAGTMSKEMLHTAAALQVPIVLMHMRGDSGTMTSLATYSNDRPIAEQIADELRERVAAAVFAGVWRWNIIVDPGIGFAKAGEHNFPLLTQLRQFAKCMDGLPTLVGPSRKRFLALAAQSPELDTPEHRRWATAAAVTACVDQGVDIVRVHDGPEMISVARTADLIYNRVPK</sequence>